<evidence type="ECO:0000313" key="2">
    <source>
        <dbReference type="EMBL" id="SNV38284.1"/>
    </source>
</evidence>
<feature type="domain" description="DUF58" evidence="1">
    <location>
        <begin position="40"/>
        <end position="251"/>
    </location>
</feature>
<evidence type="ECO:0000313" key="3">
    <source>
        <dbReference type="Proteomes" id="UP000215332"/>
    </source>
</evidence>
<reference evidence="2 3" key="1">
    <citation type="submission" date="2017-06" db="EMBL/GenBank/DDBJ databases">
        <authorList>
            <consortium name="Pathogen Informatics"/>
        </authorList>
    </citation>
    <scope>NUCLEOTIDE SEQUENCE [LARGE SCALE GENOMIC DNA]</scope>
    <source>
        <strain evidence="2 3">NCTC11865</strain>
    </source>
</reference>
<proteinExistence type="predicted"/>
<evidence type="ECO:0000259" key="1">
    <source>
        <dbReference type="Pfam" id="PF01882"/>
    </source>
</evidence>
<dbReference type="AlphaFoldDB" id="A0A239WX42"/>
<gene>
    <name evidence="2" type="ORF">SAMEA4412665_01670</name>
</gene>
<dbReference type="PANTHER" id="PTHR33608:SF6">
    <property type="entry name" value="BLL2464 PROTEIN"/>
    <property type="match status" value="1"/>
</dbReference>
<dbReference type="Pfam" id="PF01882">
    <property type="entry name" value="DUF58"/>
    <property type="match status" value="1"/>
</dbReference>
<dbReference type="KEGG" id="cgrn:4412665_01670"/>
<dbReference type="eggNOG" id="COG1721">
    <property type="taxonomic scope" value="Bacteria"/>
</dbReference>
<accession>A0A239WX42</accession>
<dbReference type="RefSeq" id="WP_065860494.1">
    <property type="nucleotide sequence ID" value="NZ_JAPJOE010000002.1"/>
</dbReference>
<dbReference type="Proteomes" id="UP000215332">
    <property type="component" value="Chromosome 1"/>
</dbReference>
<protein>
    <submittedName>
        <fullName evidence="2">Uncharacterized conserved protein (Some members contain a von Willebrand factor type A (VWA) domain)</fullName>
    </submittedName>
</protein>
<name>A0A239WX42_9ACTN</name>
<dbReference type="EMBL" id="LT906441">
    <property type="protein sequence ID" value="SNV38284.1"/>
    <property type="molecule type" value="Genomic_DNA"/>
</dbReference>
<sequence>MAYLTAVQGRLGLYPRRLVMGLLDGQYASMTTGRSMDFDDLRSYVPGDDVKDIDWKSSARAGELLIKSYRAERRHTLAFVVPTGGSLASAATLTHSKIDVVLATIGVLAWVACHQGDYVTVVAPGQDGPSVARPSYRDTQIEHMLAGLDAGCRLEAPDPDLVELLDLTASGLRRRCIVVVVLDDWDPRPADVDALASLCARHEVLAIEVSDLDLTDPALAAVPTRDQASGQPVPGFVARDRQVREQAVAARQERARRRGHTLDRLGIIHESVADVDDSIAAIVRLLERMRHASRH</sequence>
<dbReference type="InterPro" id="IPR002881">
    <property type="entry name" value="DUF58"/>
</dbReference>
<organism evidence="2 3">
    <name type="scientific">Cutibacterium granulosum</name>
    <dbReference type="NCBI Taxonomy" id="33011"/>
    <lineage>
        <taxon>Bacteria</taxon>
        <taxon>Bacillati</taxon>
        <taxon>Actinomycetota</taxon>
        <taxon>Actinomycetes</taxon>
        <taxon>Propionibacteriales</taxon>
        <taxon>Propionibacteriaceae</taxon>
        <taxon>Cutibacterium</taxon>
    </lineage>
</organism>
<dbReference type="PANTHER" id="PTHR33608">
    <property type="entry name" value="BLL2464 PROTEIN"/>
    <property type="match status" value="1"/>
</dbReference>